<reference evidence="7 8" key="1">
    <citation type="submission" date="2019-06" db="EMBL/GenBank/DDBJ databases">
        <title>Sequencing the genomes of 1000 actinobacteria strains.</title>
        <authorList>
            <person name="Klenk H.-P."/>
        </authorList>
    </citation>
    <scope>NUCLEOTIDE SEQUENCE [LARGE SCALE GENOMIC DNA]</scope>
    <source>
        <strain evidence="7 8">DSM 45679</strain>
    </source>
</reference>
<dbReference type="GO" id="GO:0032259">
    <property type="term" value="P:methylation"/>
    <property type="evidence" value="ECO:0007669"/>
    <property type="project" value="UniProtKB-KW"/>
</dbReference>
<evidence type="ECO:0000313" key="7">
    <source>
        <dbReference type="EMBL" id="TQJ05136.1"/>
    </source>
</evidence>
<dbReference type="GO" id="GO:0008171">
    <property type="term" value="F:O-methyltransferase activity"/>
    <property type="evidence" value="ECO:0007669"/>
    <property type="project" value="InterPro"/>
</dbReference>
<dbReference type="InterPro" id="IPR029063">
    <property type="entry name" value="SAM-dependent_MTases_sf"/>
</dbReference>
<dbReference type="GO" id="GO:0046983">
    <property type="term" value="F:protein dimerization activity"/>
    <property type="evidence" value="ECO:0007669"/>
    <property type="project" value="InterPro"/>
</dbReference>
<dbReference type="RefSeq" id="WP_142000710.1">
    <property type="nucleotide sequence ID" value="NZ_VFML01000001.1"/>
</dbReference>
<evidence type="ECO:0000256" key="4">
    <source>
        <dbReference type="PIRSR" id="PIRSR005739-1"/>
    </source>
</evidence>
<evidence type="ECO:0000259" key="5">
    <source>
        <dbReference type="Pfam" id="PF00891"/>
    </source>
</evidence>
<gene>
    <name evidence="7" type="ORF">FB471_4960</name>
</gene>
<name>A0A542DQ01_AMYCI</name>
<evidence type="ECO:0000313" key="8">
    <source>
        <dbReference type="Proteomes" id="UP000320876"/>
    </source>
</evidence>
<organism evidence="7 8">
    <name type="scientific">Amycolatopsis cihanbeyliensis</name>
    <dbReference type="NCBI Taxonomy" id="1128664"/>
    <lineage>
        <taxon>Bacteria</taxon>
        <taxon>Bacillati</taxon>
        <taxon>Actinomycetota</taxon>
        <taxon>Actinomycetes</taxon>
        <taxon>Pseudonocardiales</taxon>
        <taxon>Pseudonocardiaceae</taxon>
        <taxon>Amycolatopsis</taxon>
    </lineage>
</organism>
<evidence type="ECO:0000256" key="3">
    <source>
        <dbReference type="ARBA" id="ARBA00022691"/>
    </source>
</evidence>
<sequence length="340" mass="36107">MSVPASVQASPQDRDRIARLVCGHMATRVIGTAATLGLADLIGDEPVPATELAGTVGCHPGALLRLLRAMAALELLVETEAGVFRLTGAGVLLRTDRPDSMRSFVGMTTHPAMLDAWRLLDGAVRAGSTVFDQVFGTDFFRHLGSDPELSEQFNTAMRQSARIAAQVLPSAFDFGRYGTLADIGGGNGTVLSAILAEHPRLRGILFDTPDGIAEAEVPERCERQAGDFFTAVPAGADLYLLKSIVHDWDDARCASILGNIRGVIPEHGRLLVVEPVLPEVVQPGQSSLAYLSDLNMLVNLGGQERTGADFARLFAASGFELADVTPLPPARFSLIEAVPA</sequence>
<dbReference type="Proteomes" id="UP000320876">
    <property type="component" value="Unassembled WGS sequence"/>
</dbReference>
<proteinExistence type="predicted"/>
<dbReference type="SUPFAM" id="SSF53335">
    <property type="entry name" value="S-adenosyl-L-methionine-dependent methyltransferases"/>
    <property type="match status" value="1"/>
</dbReference>
<dbReference type="AlphaFoldDB" id="A0A542DQ01"/>
<keyword evidence="8" id="KW-1185">Reference proteome</keyword>
<dbReference type="InterPro" id="IPR036390">
    <property type="entry name" value="WH_DNA-bd_sf"/>
</dbReference>
<feature type="domain" description="O-methyltransferase dimerisation" evidence="6">
    <location>
        <begin position="19"/>
        <end position="93"/>
    </location>
</feature>
<dbReference type="PANTHER" id="PTHR43712:SF2">
    <property type="entry name" value="O-METHYLTRANSFERASE CICE"/>
    <property type="match status" value="1"/>
</dbReference>
<accession>A0A542DQ01</accession>
<protein>
    <submittedName>
        <fullName evidence="7">Methyltransferase family protein</fullName>
    </submittedName>
</protein>
<dbReference type="InterPro" id="IPR016461">
    <property type="entry name" value="COMT-like"/>
</dbReference>
<dbReference type="InterPro" id="IPR001077">
    <property type="entry name" value="COMT_C"/>
</dbReference>
<evidence type="ECO:0000259" key="6">
    <source>
        <dbReference type="Pfam" id="PF08100"/>
    </source>
</evidence>
<dbReference type="Pfam" id="PF00891">
    <property type="entry name" value="Methyltransf_2"/>
    <property type="match status" value="1"/>
</dbReference>
<dbReference type="Pfam" id="PF08100">
    <property type="entry name" value="Dimerisation"/>
    <property type="match status" value="1"/>
</dbReference>
<dbReference type="OrthoDB" id="3804952at2"/>
<dbReference type="PIRSF" id="PIRSF005739">
    <property type="entry name" value="O-mtase"/>
    <property type="match status" value="1"/>
</dbReference>
<keyword evidence="2 7" id="KW-0808">Transferase</keyword>
<dbReference type="Gene3D" id="3.40.50.150">
    <property type="entry name" value="Vaccinia Virus protein VP39"/>
    <property type="match status" value="1"/>
</dbReference>
<feature type="domain" description="O-methyltransferase C-terminal" evidence="5">
    <location>
        <begin position="117"/>
        <end position="320"/>
    </location>
</feature>
<dbReference type="PANTHER" id="PTHR43712">
    <property type="entry name" value="PUTATIVE (AFU_ORTHOLOGUE AFUA_4G14580)-RELATED"/>
    <property type="match status" value="1"/>
</dbReference>
<feature type="active site" description="Proton acceptor" evidence="4">
    <location>
        <position position="246"/>
    </location>
</feature>
<dbReference type="EMBL" id="VFML01000001">
    <property type="protein sequence ID" value="TQJ05136.1"/>
    <property type="molecule type" value="Genomic_DNA"/>
</dbReference>
<dbReference type="InterPro" id="IPR036388">
    <property type="entry name" value="WH-like_DNA-bd_sf"/>
</dbReference>
<dbReference type="Gene3D" id="1.10.10.10">
    <property type="entry name" value="Winged helix-like DNA-binding domain superfamily/Winged helix DNA-binding domain"/>
    <property type="match status" value="1"/>
</dbReference>
<evidence type="ECO:0000256" key="2">
    <source>
        <dbReference type="ARBA" id="ARBA00022679"/>
    </source>
</evidence>
<dbReference type="InterPro" id="IPR012967">
    <property type="entry name" value="COMT_dimerisation"/>
</dbReference>
<dbReference type="SUPFAM" id="SSF46785">
    <property type="entry name" value="Winged helix' DNA-binding domain"/>
    <property type="match status" value="1"/>
</dbReference>
<keyword evidence="3" id="KW-0949">S-adenosyl-L-methionine</keyword>
<comment type="caution">
    <text evidence="7">The sequence shown here is derived from an EMBL/GenBank/DDBJ whole genome shotgun (WGS) entry which is preliminary data.</text>
</comment>
<evidence type="ECO:0000256" key="1">
    <source>
        <dbReference type="ARBA" id="ARBA00022603"/>
    </source>
</evidence>
<dbReference type="PROSITE" id="PS51683">
    <property type="entry name" value="SAM_OMT_II"/>
    <property type="match status" value="1"/>
</dbReference>
<keyword evidence="1 7" id="KW-0489">Methyltransferase</keyword>